<dbReference type="InterPro" id="IPR000259">
    <property type="entry name" value="Adhesion_dom_fimbrial"/>
</dbReference>
<comment type="similarity">
    <text evidence="2">Belongs to the fimbrial protein family.</text>
</comment>
<keyword evidence="4" id="KW-0281">Fimbrium</keyword>
<dbReference type="AlphaFoldDB" id="A0A1I3Z152"/>
<dbReference type="SUPFAM" id="SSF49401">
    <property type="entry name" value="Bacterial adhesins"/>
    <property type="match status" value="1"/>
</dbReference>
<evidence type="ECO:0000313" key="7">
    <source>
        <dbReference type="Proteomes" id="UP000198725"/>
    </source>
</evidence>
<gene>
    <name evidence="6" type="ORF">SAMN05192579_102140</name>
</gene>
<evidence type="ECO:0000256" key="1">
    <source>
        <dbReference type="ARBA" id="ARBA00004561"/>
    </source>
</evidence>
<evidence type="ECO:0000256" key="2">
    <source>
        <dbReference type="ARBA" id="ARBA00006671"/>
    </source>
</evidence>
<feature type="domain" description="Fimbrial-type adhesion" evidence="5">
    <location>
        <begin position="227"/>
        <end position="367"/>
    </location>
</feature>
<accession>A0A1I3Z152</accession>
<comment type="subcellular location">
    <subcellularLocation>
        <location evidence="1">Fimbrium</location>
    </subcellularLocation>
</comment>
<dbReference type="GO" id="GO:0009289">
    <property type="term" value="C:pilus"/>
    <property type="evidence" value="ECO:0007669"/>
    <property type="project" value="UniProtKB-SubCell"/>
</dbReference>
<evidence type="ECO:0000256" key="3">
    <source>
        <dbReference type="ARBA" id="ARBA00022729"/>
    </source>
</evidence>
<evidence type="ECO:0000256" key="4">
    <source>
        <dbReference type="ARBA" id="ARBA00023263"/>
    </source>
</evidence>
<keyword evidence="3" id="KW-0732">Signal</keyword>
<protein>
    <submittedName>
        <fullName evidence="6">Pilin (Type 1 fimbria component protein)</fullName>
    </submittedName>
</protein>
<dbReference type="Gene3D" id="2.60.40.1090">
    <property type="entry name" value="Fimbrial-type adhesion domain"/>
    <property type="match status" value="1"/>
</dbReference>
<dbReference type="InterPro" id="IPR050263">
    <property type="entry name" value="Bact_Fimbrial_Adh_Pro"/>
</dbReference>
<name>A0A1I3Z152_9GAMM</name>
<reference evidence="7" key="1">
    <citation type="submission" date="2016-10" db="EMBL/GenBank/DDBJ databases">
        <authorList>
            <person name="Varghese N."/>
            <person name="Submissions S."/>
        </authorList>
    </citation>
    <scope>NUCLEOTIDE SEQUENCE [LARGE SCALE GENOMIC DNA]</scope>
    <source>
        <strain evidence="7">MO64</strain>
    </source>
</reference>
<dbReference type="EMBL" id="FOSR01000002">
    <property type="protein sequence ID" value="SFK37757.1"/>
    <property type="molecule type" value="Genomic_DNA"/>
</dbReference>
<keyword evidence="7" id="KW-1185">Reference proteome</keyword>
<proteinExistence type="inferred from homology"/>
<sequence length="368" mass="37294">MSKNTMTYRRLNHAYRIVRQCAGMLVACLAMVTAYLVLVITPSAQAAVPQLAAAAAVAPACVASPSPATLSLGSVTVPAGTANGVVLGSPTSVSVTFSCTGTNFFDTFNILTGNLAALDSSNTSPGGGILFASSLPGIDIQLTATPTQAGSGNNGPNGTRGWNMGQVNCFIFFCNTVTTNFTAQLVKVGPVAPGTTSTINLLQFFDTNSNFTGPSPAFGTLVLNPVTVTAGSCTVFPSSKNFSVLLPTVSASALNGTGQLAGTTPFNVQYTCNPGNSLYITLNTNTPGTATGVILPPASCTTGTPAANVGVRLLQGNYQAVNFGIAQSLGPSPNGTLTVPYYAQYYATGSPVGAGPVCATATFTMSYN</sequence>
<evidence type="ECO:0000259" key="5">
    <source>
        <dbReference type="Pfam" id="PF00419"/>
    </source>
</evidence>
<organism evidence="6 7">
    <name type="scientific">Rhodanobacter glycinis</name>
    <dbReference type="NCBI Taxonomy" id="582702"/>
    <lineage>
        <taxon>Bacteria</taxon>
        <taxon>Pseudomonadati</taxon>
        <taxon>Pseudomonadota</taxon>
        <taxon>Gammaproteobacteria</taxon>
        <taxon>Lysobacterales</taxon>
        <taxon>Rhodanobacteraceae</taxon>
        <taxon>Rhodanobacter</taxon>
    </lineage>
</organism>
<dbReference type="GO" id="GO:0043709">
    <property type="term" value="P:cell adhesion involved in single-species biofilm formation"/>
    <property type="evidence" value="ECO:0007669"/>
    <property type="project" value="TreeGrafter"/>
</dbReference>
<evidence type="ECO:0000313" key="6">
    <source>
        <dbReference type="EMBL" id="SFK37757.1"/>
    </source>
</evidence>
<dbReference type="PANTHER" id="PTHR33420">
    <property type="entry name" value="FIMBRIAL SUBUNIT ELFA-RELATED"/>
    <property type="match status" value="1"/>
</dbReference>
<dbReference type="Pfam" id="PF00419">
    <property type="entry name" value="Fimbrial"/>
    <property type="match status" value="1"/>
</dbReference>
<dbReference type="PANTHER" id="PTHR33420:SF3">
    <property type="entry name" value="FIMBRIAL SUBUNIT ELFA"/>
    <property type="match status" value="1"/>
</dbReference>
<dbReference type="Proteomes" id="UP000198725">
    <property type="component" value="Unassembled WGS sequence"/>
</dbReference>
<dbReference type="InterPro" id="IPR008966">
    <property type="entry name" value="Adhesion_dom_sf"/>
</dbReference>
<dbReference type="InterPro" id="IPR036937">
    <property type="entry name" value="Adhesion_dom_fimbrial_sf"/>
</dbReference>